<evidence type="ECO:0000313" key="2">
    <source>
        <dbReference type="Proteomes" id="UP000008367"/>
    </source>
</evidence>
<dbReference type="EMBL" id="AJSR01000525">
    <property type="protein sequence ID" value="EKM32876.1"/>
    <property type="molecule type" value="Genomic_DNA"/>
</dbReference>
<protein>
    <submittedName>
        <fullName evidence="1">Cache domain protein</fullName>
    </submittedName>
</protein>
<feature type="non-terminal residue" evidence="1">
    <location>
        <position position="1"/>
    </location>
</feature>
<dbReference type="Proteomes" id="UP000008367">
    <property type="component" value="Unassembled WGS sequence"/>
</dbReference>
<reference evidence="1 2" key="1">
    <citation type="submission" date="2012-10" db="EMBL/GenBank/DDBJ databases">
        <title>Genome sequence of Vibrio Cholerae HENC-02.</title>
        <authorList>
            <person name="Eppinger M."/>
            <person name="Hasan N.A."/>
            <person name="Sengamalay N."/>
            <person name="Hine E."/>
            <person name="Su Q."/>
            <person name="Daugherty S.C."/>
            <person name="Young S."/>
            <person name="Sadzewicz L."/>
            <person name="Tallon L."/>
            <person name="Cebula T.A."/>
            <person name="Ravel J."/>
            <person name="Colwell R.R."/>
        </authorList>
    </citation>
    <scope>NUCLEOTIDE SEQUENCE [LARGE SCALE GENOMIC DNA]</scope>
    <source>
        <strain evidence="1 2">HENC-02</strain>
    </source>
</reference>
<name>A0A454D2P4_VIBHA</name>
<sequence>GLPTITEMWYPTQITRLF</sequence>
<dbReference type="AlphaFoldDB" id="A0A454D2P4"/>
<proteinExistence type="predicted"/>
<accession>A0A454D2P4</accession>
<evidence type="ECO:0000313" key="1">
    <source>
        <dbReference type="EMBL" id="EKM32876.1"/>
    </source>
</evidence>
<comment type="caution">
    <text evidence="1">The sequence shown here is derived from an EMBL/GenBank/DDBJ whole genome shotgun (WGS) entry which is preliminary data.</text>
</comment>
<organism evidence="1 2">
    <name type="scientific">Vibrio harveyi</name>
    <name type="common">Beneckea harveyi</name>
    <dbReference type="NCBI Taxonomy" id="669"/>
    <lineage>
        <taxon>Bacteria</taxon>
        <taxon>Pseudomonadati</taxon>
        <taxon>Pseudomonadota</taxon>
        <taxon>Gammaproteobacteria</taxon>
        <taxon>Vibrionales</taxon>
        <taxon>Vibrionaceae</taxon>
        <taxon>Vibrio</taxon>
    </lineage>
</organism>
<gene>
    <name evidence="1" type="ORF">VCHENC02_1606B</name>
</gene>